<evidence type="ECO:0000313" key="1">
    <source>
        <dbReference type="EMBL" id="KAJ9079444.1"/>
    </source>
</evidence>
<keyword evidence="2" id="KW-1185">Reference proteome</keyword>
<reference evidence="1" key="1">
    <citation type="submission" date="2022-04" db="EMBL/GenBank/DDBJ databases">
        <title>Genome of the entomopathogenic fungus Entomophthora muscae.</title>
        <authorList>
            <person name="Elya C."/>
            <person name="Lovett B.R."/>
            <person name="Lee E."/>
            <person name="Macias A.M."/>
            <person name="Hajek A.E."/>
            <person name="De Bivort B.L."/>
            <person name="Kasson M.T."/>
            <person name="De Fine Licht H.H."/>
            <person name="Stajich J.E."/>
        </authorList>
    </citation>
    <scope>NUCLEOTIDE SEQUENCE</scope>
    <source>
        <strain evidence="1">Berkeley</strain>
    </source>
</reference>
<dbReference type="Proteomes" id="UP001165960">
    <property type="component" value="Unassembled WGS sequence"/>
</dbReference>
<proteinExistence type="predicted"/>
<organism evidence="1 2">
    <name type="scientific">Entomophthora muscae</name>
    <dbReference type="NCBI Taxonomy" id="34485"/>
    <lineage>
        <taxon>Eukaryota</taxon>
        <taxon>Fungi</taxon>
        <taxon>Fungi incertae sedis</taxon>
        <taxon>Zoopagomycota</taxon>
        <taxon>Entomophthoromycotina</taxon>
        <taxon>Entomophthoromycetes</taxon>
        <taxon>Entomophthorales</taxon>
        <taxon>Entomophthoraceae</taxon>
        <taxon>Entomophthora</taxon>
    </lineage>
</organism>
<protein>
    <submittedName>
        <fullName evidence="1">Uncharacterized protein</fullName>
    </submittedName>
</protein>
<comment type="caution">
    <text evidence="1">The sequence shown here is derived from an EMBL/GenBank/DDBJ whole genome shotgun (WGS) entry which is preliminary data.</text>
</comment>
<accession>A0ACC2TXQ2</accession>
<gene>
    <name evidence="1" type="ORF">DSO57_1035398</name>
</gene>
<name>A0ACC2TXQ2_9FUNG</name>
<evidence type="ECO:0000313" key="2">
    <source>
        <dbReference type="Proteomes" id="UP001165960"/>
    </source>
</evidence>
<dbReference type="EMBL" id="QTSX02001732">
    <property type="protein sequence ID" value="KAJ9079444.1"/>
    <property type="molecule type" value="Genomic_DNA"/>
</dbReference>
<sequence>MVLADKNHIAMTQETSPFSIALENLHPIIQGPIIDFPKFDIVLQLDWLQKNNSNMDWETSVLNIKHKGVNHQIYPDSVDQLLSDPVFIRIMETFDEKKNLKAIDWDSLQYEIIHFKDHLIVPCLRIAKFWPAIQKSSKTLYFMAIVFLGVAQPKRRHPGKPGPKPSPLAAIVDLNLTIDCKWVVAQETGSKWGADAPHPISPSLTCWSTNPDLKRGQVTAYRTTIGGICKLSKYCIQGGHLIKMYPKALSNNCLHQTTLVV</sequence>